<dbReference type="OrthoDB" id="4664297at2759"/>
<feature type="compositionally biased region" description="Polar residues" evidence="1">
    <location>
        <begin position="12"/>
        <end position="34"/>
    </location>
</feature>
<sequence length="191" mass="20340">MPSSDPLAGLNVSISQGTTSPPSIVATVKNNNPHPVTIAPYQSPFDGLLLEQGNLSIVPSSSSSSSSNTDNNDSDSSASSSNSNNNINTNNNKPLSYPTIALKRIWPPPADSLVTLGPGESRTAEIVIRHPVPVQQLGDGNGSATVKLRGQWMSVWRRAKEEIGEADWDDVSNPDEFSGVYESNSLEIRIV</sequence>
<evidence type="ECO:0000256" key="1">
    <source>
        <dbReference type="SAM" id="MobiDB-lite"/>
    </source>
</evidence>
<dbReference type="AlphaFoldDB" id="A0A024SFU6"/>
<reference evidence="3" key="1">
    <citation type="journal article" date="2013" name="Ind. Biotechnol.">
        <title>Comparative genomics analysis of Trichoderma reesei strains.</title>
        <authorList>
            <person name="Koike H."/>
            <person name="Aerts A."/>
            <person name="LaButti K."/>
            <person name="Grigoriev I.V."/>
            <person name="Baker S.E."/>
        </authorList>
    </citation>
    <scope>NUCLEOTIDE SEQUENCE [LARGE SCALE GENOMIC DNA]</scope>
    <source>
        <strain evidence="3">ATCC 56765 / BCRC 32924 / NRRL 11460 / Rut C-30</strain>
    </source>
</reference>
<organism evidence="2 3">
    <name type="scientific">Hypocrea jecorina (strain ATCC 56765 / BCRC 32924 / NRRL 11460 / Rut C-30)</name>
    <name type="common">Trichoderma reesei</name>
    <dbReference type="NCBI Taxonomy" id="1344414"/>
    <lineage>
        <taxon>Eukaryota</taxon>
        <taxon>Fungi</taxon>
        <taxon>Dikarya</taxon>
        <taxon>Ascomycota</taxon>
        <taxon>Pezizomycotina</taxon>
        <taxon>Sordariomycetes</taxon>
        <taxon>Hypocreomycetidae</taxon>
        <taxon>Hypocreales</taxon>
        <taxon>Hypocreaceae</taxon>
        <taxon>Trichoderma</taxon>
    </lineage>
</organism>
<protein>
    <submittedName>
        <fullName evidence="2">Uncharacterized protein</fullName>
    </submittedName>
</protein>
<gene>
    <name evidence="2" type="ORF">M419DRAFT_109667</name>
</gene>
<proteinExistence type="predicted"/>
<dbReference type="Proteomes" id="UP000024376">
    <property type="component" value="Unassembled WGS sequence"/>
</dbReference>
<feature type="compositionally biased region" description="Low complexity" evidence="1">
    <location>
        <begin position="60"/>
        <end position="92"/>
    </location>
</feature>
<dbReference type="KEGG" id="trr:M419DRAFT_109667"/>
<evidence type="ECO:0000313" key="3">
    <source>
        <dbReference type="Proteomes" id="UP000024376"/>
    </source>
</evidence>
<feature type="region of interest" description="Disordered" evidence="1">
    <location>
        <begin position="56"/>
        <end position="93"/>
    </location>
</feature>
<name>A0A024SFU6_HYPJR</name>
<feature type="region of interest" description="Disordered" evidence="1">
    <location>
        <begin position="1"/>
        <end position="41"/>
    </location>
</feature>
<dbReference type="EMBL" id="KI911144">
    <property type="protein sequence ID" value="ETS03072.1"/>
    <property type="molecule type" value="Genomic_DNA"/>
</dbReference>
<dbReference type="Gene3D" id="2.60.40.2970">
    <property type="match status" value="1"/>
</dbReference>
<evidence type="ECO:0000313" key="2">
    <source>
        <dbReference type="EMBL" id="ETS03072.1"/>
    </source>
</evidence>
<dbReference type="HOGENOM" id="CLU_095070_2_0_1"/>
<accession>A0A024SFU6</accession>